<organism evidence="3 4">
    <name type="scientific">Microlunatus spumicola</name>
    <dbReference type="NCBI Taxonomy" id="81499"/>
    <lineage>
        <taxon>Bacteria</taxon>
        <taxon>Bacillati</taxon>
        <taxon>Actinomycetota</taxon>
        <taxon>Actinomycetes</taxon>
        <taxon>Propionibacteriales</taxon>
        <taxon>Propionibacteriaceae</taxon>
        <taxon>Microlunatus</taxon>
    </lineage>
</organism>
<evidence type="ECO:0000313" key="4">
    <source>
        <dbReference type="Proteomes" id="UP001500767"/>
    </source>
</evidence>
<accession>A0ABP6XS69</accession>
<dbReference type="PROSITE" id="PS51257">
    <property type="entry name" value="PROKAR_LIPOPROTEIN"/>
    <property type="match status" value="1"/>
</dbReference>
<gene>
    <name evidence="3" type="ORF">GCM10022197_30230</name>
</gene>
<feature type="region of interest" description="Disordered" evidence="1">
    <location>
        <begin position="25"/>
        <end position="69"/>
    </location>
</feature>
<feature type="compositionally biased region" description="Low complexity" evidence="1">
    <location>
        <begin position="25"/>
        <end position="67"/>
    </location>
</feature>
<reference evidence="4" key="1">
    <citation type="journal article" date="2019" name="Int. J. Syst. Evol. Microbiol.">
        <title>The Global Catalogue of Microorganisms (GCM) 10K type strain sequencing project: providing services to taxonomists for standard genome sequencing and annotation.</title>
        <authorList>
            <consortium name="The Broad Institute Genomics Platform"/>
            <consortium name="The Broad Institute Genome Sequencing Center for Infectious Disease"/>
            <person name="Wu L."/>
            <person name="Ma J."/>
        </authorList>
    </citation>
    <scope>NUCLEOTIDE SEQUENCE [LARGE SCALE GENOMIC DNA]</scope>
    <source>
        <strain evidence="4">JCM 16540</strain>
    </source>
</reference>
<dbReference type="RefSeq" id="WP_204913450.1">
    <property type="nucleotide sequence ID" value="NZ_BAAAYR010000004.1"/>
</dbReference>
<feature type="signal peptide" evidence="2">
    <location>
        <begin position="1"/>
        <end position="21"/>
    </location>
</feature>
<dbReference type="Proteomes" id="UP001500767">
    <property type="component" value="Unassembled WGS sequence"/>
</dbReference>
<evidence type="ECO:0000256" key="2">
    <source>
        <dbReference type="SAM" id="SignalP"/>
    </source>
</evidence>
<keyword evidence="4" id="KW-1185">Reference proteome</keyword>
<dbReference type="EMBL" id="BAAAYR010000004">
    <property type="protein sequence ID" value="GAA3571650.1"/>
    <property type="molecule type" value="Genomic_DNA"/>
</dbReference>
<comment type="caution">
    <text evidence="3">The sequence shown here is derived from an EMBL/GenBank/DDBJ whole genome shotgun (WGS) entry which is preliminary data.</text>
</comment>
<protein>
    <recommendedName>
        <fullName evidence="5">Lipoprotein</fullName>
    </recommendedName>
</protein>
<feature type="chain" id="PRO_5045432403" description="Lipoprotein" evidence="2">
    <location>
        <begin position="22"/>
        <end position="201"/>
    </location>
</feature>
<name>A0ABP6XS69_9ACTN</name>
<proteinExistence type="predicted"/>
<evidence type="ECO:0008006" key="5">
    <source>
        <dbReference type="Google" id="ProtNLM"/>
    </source>
</evidence>
<evidence type="ECO:0000313" key="3">
    <source>
        <dbReference type="EMBL" id="GAA3571650.1"/>
    </source>
</evidence>
<keyword evidence="2" id="KW-0732">Signal</keyword>
<evidence type="ECO:0000256" key="1">
    <source>
        <dbReference type="SAM" id="MobiDB-lite"/>
    </source>
</evidence>
<sequence length="201" mass="20427">MHQRISRAVAVSAAAIMPLLAACGASSEPAAGSPAAPATSAAASQAPASEAASSAPTAASPSPTADAAAEKKAVAAATEKFVKAVLTIGYPDKSFGQYTDRIEPLMTEEGFKNLESAESTKKGSAALKSLYAQRARSAPKLGKAPEVTSLESGSATAELDYENVAQRKDGDDWKTLKSLGKGSVTVTLVNDGGKWLVENAS</sequence>